<evidence type="ECO:0000256" key="1">
    <source>
        <dbReference type="SAM" id="Phobius"/>
    </source>
</evidence>
<dbReference type="Proteomes" id="UP000177141">
    <property type="component" value="Unassembled WGS sequence"/>
</dbReference>
<dbReference type="AlphaFoldDB" id="A0A1F7IYT7"/>
<feature type="transmembrane region" description="Helical" evidence="1">
    <location>
        <begin position="51"/>
        <end position="70"/>
    </location>
</feature>
<dbReference type="STRING" id="1802061.A3A93_03620"/>
<keyword evidence="1" id="KW-0472">Membrane</keyword>
<feature type="transmembrane region" description="Helical" evidence="1">
    <location>
        <begin position="256"/>
        <end position="274"/>
    </location>
</feature>
<feature type="transmembrane region" description="Helical" evidence="1">
    <location>
        <begin position="200"/>
        <end position="221"/>
    </location>
</feature>
<keyword evidence="1" id="KW-0812">Transmembrane</keyword>
<evidence type="ECO:0000313" key="3">
    <source>
        <dbReference type="Proteomes" id="UP000177141"/>
    </source>
</evidence>
<organism evidence="2 3">
    <name type="scientific">Candidatus Roizmanbacteria bacterium RIFCSPLOWO2_01_FULL_38_12</name>
    <dbReference type="NCBI Taxonomy" id="1802061"/>
    <lineage>
        <taxon>Bacteria</taxon>
        <taxon>Candidatus Roizmaniibacteriota</taxon>
    </lineage>
</organism>
<protein>
    <submittedName>
        <fullName evidence="2">Uncharacterized protein</fullName>
    </submittedName>
</protein>
<feature type="transmembrane region" description="Helical" evidence="1">
    <location>
        <begin position="227"/>
        <end position="244"/>
    </location>
</feature>
<proteinExistence type="predicted"/>
<feature type="transmembrane region" description="Helical" evidence="1">
    <location>
        <begin position="168"/>
        <end position="188"/>
    </location>
</feature>
<dbReference type="EMBL" id="MGAL01000014">
    <property type="protein sequence ID" value="OGK48524.1"/>
    <property type="molecule type" value="Genomic_DNA"/>
</dbReference>
<evidence type="ECO:0000313" key="2">
    <source>
        <dbReference type="EMBL" id="OGK48524.1"/>
    </source>
</evidence>
<sequence>MNVIQNLHEDVYKRWFRFVNFIPKRIRIVIATGVMTLVFLLSTFFSFGDTWWMFIFLIGAAAYLTAYLAIFEGIDKVEWYMLFIMPILFTLAAYLFYFLLPVRWLTRLPFVILFALVYYAILLTENIFNIGVEKSLQLYRAAFSVNYLLHVLVMLLLMQVVFSFKLHAFVNVFIVFIIALLLSIQLYWTVKPDAKFDKNLFLYCASTAILLSEVVTILSFVPFKTNVASLVVTTIYYSLTGILYHHFDGRLFRNVIREYLFVAFFVFFIAFLTLRW</sequence>
<feature type="transmembrane region" description="Helical" evidence="1">
    <location>
        <begin position="26"/>
        <end position="45"/>
    </location>
</feature>
<comment type="caution">
    <text evidence="2">The sequence shown here is derived from an EMBL/GenBank/DDBJ whole genome shotgun (WGS) entry which is preliminary data.</text>
</comment>
<feature type="transmembrane region" description="Helical" evidence="1">
    <location>
        <begin position="104"/>
        <end position="124"/>
    </location>
</feature>
<accession>A0A1F7IYT7</accession>
<gene>
    <name evidence="2" type="ORF">A3A93_03620</name>
</gene>
<name>A0A1F7IYT7_9BACT</name>
<feature type="transmembrane region" description="Helical" evidence="1">
    <location>
        <begin position="77"/>
        <end position="98"/>
    </location>
</feature>
<keyword evidence="1" id="KW-1133">Transmembrane helix</keyword>
<feature type="transmembrane region" description="Helical" evidence="1">
    <location>
        <begin position="145"/>
        <end position="162"/>
    </location>
</feature>
<reference evidence="2 3" key="1">
    <citation type="journal article" date="2016" name="Nat. Commun.">
        <title>Thousands of microbial genomes shed light on interconnected biogeochemical processes in an aquifer system.</title>
        <authorList>
            <person name="Anantharaman K."/>
            <person name="Brown C.T."/>
            <person name="Hug L.A."/>
            <person name="Sharon I."/>
            <person name="Castelle C.J."/>
            <person name="Probst A.J."/>
            <person name="Thomas B.C."/>
            <person name="Singh A."/>
            <person name="Wilkins M.J."/>
            <person name="Karaoz U."/>
            <person name="Brodie E.L."/>
            <person name="Williams K.H."/>
            <person name="Hubbard S.S."/>
            <person name="Banfield J.F."/>
        </authorList>
    </citation>
    <scope>NUCLEOTIDE SEQUENCE [LARGE SCALE GENOMIC DNA]</scope>
</reference>